<keyword evidence="3" id="KW-1185">Reference proteome</keyword>
<organism evidence="2 3">
    <name type="scientific">Pseudarthrobacter niigatensis</name>
    <dbReference type="NCBI Taxonomy" id="369935"/>
    <lineage>
        <taxon>Bacteria</taxon>
        <taxon>Bacillati</taxon>
        <taxon>Actinomycetota</taxon>
        <taxon>Actinomycetes</taxon>
        <taxon>Micrococcales</taxon>
        <taxon>Micrococcaceae</taxon>
        <taxon>Pseudarthrobacter</taxon>
    </lineage>
</organism>
<feature type="transmembrane region" description="Helical" evidence="1">
    <location>
        <begin position="12"/>
        <end position="32"/>
    </location>
</feature>
<dbReference type="EMBL" id="JAUSTB010000001">
    <property type="protein sequence ID" value="MDQ0144224.1"/>
    <property type="molecule type" value="Genomic_DNA"/>
</dbReference>
<sequence>MRKWGEMHPALRAVLVGAIACAVILAASLIAGQSLDDAAANAIFYAMMIGGVVFFMTKRFQTAAERLDEHGDLVVFLRFPQSSPGSLNSVWRMGIAVPGAERIEFQPIVDDTLTPSGRGRTLTGVGVVDVPVRKANRHDNQQDVPLDFRIITLGSDGGVIEIAAGPATLQKIEQAIESESS</sequence>
<evidence type="ECO:0000313" key="2">
    <source>
        <dbReference type="EMBL" id="MDQ0144224.1"/>
    </source>
</evidence>
<keyword evidence="1" id="KW-0472">Membrane</keyword>
<dbReference type="AlphaFoldDB" id="A0AAJ1WBK2"/>
<comment type="caution">
    <text evidence="2">The sequence shown here is derived from an EMBL/GenBank/DDBJ whole genome shotgun (WGS) entry which is preliminary data.</text>
</comment>
<protein>
    <submittedName>
        <fullName evidence="2">Uncharacterized protein</fullName>
    </submittedName>
</protein>
<proteinExistence type="predicted"/>
<feature type="transmembrane region" description="Helical" evidence="1">
    <location>
        <begin position="38"/>
        <end position="57"/>
    </location>
</feature>
<reference evidence="2 3" key="1">
    <citation type="submission" date="2023-07" db="EMBL/GenBank/DDBJ databases">
        <title>Sorghum-associated microbial communities from plants grown in Nebraska, USA.</title>
        <authorList>
            <person name="Schachtman D."/>
        </authorList>
    </citation>
    <scope>NUCLEOTIDE SEQUENCE [LARGE SCALE GENOMIC DNA]</scope>
    <source>
        <strain evidence="2 3">DS1001</strain>
    </source>
</reference>
<dbReference type="RefSeq" id="WP_307356309.1">
    <property type="nucleotide sequence ID" value="NZ_JAUSTB010000001.1"/>
</dbReference>
<evidence type="ECO:0000256" key="1">
    <source>
        <dbReference type="SAM" id="Phobius"/>
    </source>
</evidence>
<accession>A0AAJ1WBK2</accession>
<gene>
    <name evidence="2" type="ORF">J2T23_000098</name>
</gene>
<name>A0AAJ1WBK2_9MICC</name>
<keyword evidence="1" id="KW-0812">Transmembrane</keyword>
<keyword evidence="1" id="KW-1133">Transmembrane helix</keyword>
<dbReference type="Proteomes" id="UP001239267">
    <property type="component" value="Unassembled WGS sequence"/>
</dbReference>
<evidence type="ECO:0000313" key="3">
    <source>
        <dbReference type="Proteomes" id="UP001239267"/>
    </source>
</evidence>